<name>A0A1G9VTJ3_9FIRM</name>
<dbReference type="GO" id="GO:0005737">
    <property type="term" value="C:cytoplasm"/>
    <property type="evidence" value="ECO:0007669"/>
    <property type="project" value="UniProtKB-SubCell"/>
</dbReference>
<organism evidence="15 16">
    <name type="scientific">Lachnospira pectinoschiza</name>
    <dbReference type="NCBI Taxonomy" id="28052"/>
    <lineage>
        <taxon>Bacteria</taxon>
        <taxon>Bacillati</taxon>
        <taxon>Bacillota</taxon>
        <taxon>Clostridia</taxon>
        <taxon>Lachnospirales</taxon>
        <taxon>Lachnospiraceae</taxon>
        <taxon>Lachnospira</taxon>
    </lineage>
</organism>
<evidence type="ECO:0000256" key="5">
    <source>
        <dbReference type="ARBA" id="ARBA00022490"/>
    </source>
</evidence>
<dbReference type="AlphaFoldDB" id="A0A1G9VTJ3"/>
<dbReference type="RefSeq" id="WP_027430643.1">
    <property type="nucleotide sequence ID" value="NZ_FNHZ01000002.1"/>
</dbReference>
<comment type="catalytic activity">
    <reaction evidence="11 12">
        <text>uridine(1498) in 16S rRNA + S-adenosyl-L-methionine = N(3)-methyluridine(1498) in 16S rRNA + S-adenosyl-L-homocysteine + H(+)</text>
        <dbReference type="Rhea" id="RHEA:42920"/>
        <dbReference type="Rhea" id="RHEA-COMP:10283"/>
        <dbReference type="Rhea" id="RHEA-COMP:10284"/>
        <dbReference type="ChEBI" id="CHEBI:15378"/>
        <dbReference type="ChEBI" id="CHEBI:57856"/>
        <dbReference type="ChEBI" id="CHEBI:59789"/>
        <dbReference type="ChEBI" id="CHEBI:65315"/>
        <dbReference type="ChEBI" id="CHEBI:74502"/>
        <dbReference type="EC" id="2.1.1.193"/>
    </reaction>
</comment>
<evidence type="ECO:0000256" key="7">
    <source>
        <dbReference type="ARBA" id="ARBA00022603"/>
    </source>
</evidence>
<sequence>MYHFFAEHENTFEEEGYIDIVGGDVNHIKNVLRLKTGDEVLVSTGDNLDYSCLIDSLSDELVRVTIKEKREKTNELPIEVYLFQGLPKQDKMELIIQKCVELGMTGFYPVSMKRCIVKLDKKKADNKIKRWNEISLSAAKQSKRSIIPKVESPMSFTEALKEAGKLDKLILPYECADGMAHTKDVVNSIKPGDKVGIFIGPEGGFDRDELDRAIEAGCEIVTLGKRILRTETAGLMLMSVLMYNFEE</sequence>
<reference evidence="16" key="1">
    <citation type="submission" date="2016-10" db="EMBL/GenBank/DDBJ databases">
        <authorList>
            <person name="Varghese N."/>
            <person name="Submissions S."/>
        </authorList>
    </citation>
    <scope>NUCLEOTIDE SEQUENCE [LARGE SCALE GENOMIC DNA]</scope>
    <source>
        <strain evidence="16">M83</strain>
    </source>
</reference>
<dbReference type="GO" id="GO:0070042">
    <property type="term" value="F:rRNA (uridine-N3-)-methyltransferase activity"/>
    <property type="evidence" value="ECO:0007669"/>
    <property type="project" value="TreeGrafter"/>
</dbReference>
<evidence type="ECO:0000256" key="9">
    <source>
        <dbReference type="ARBA" id="ARBA00022691"/>
    </source>
</evidence>
<dbReference type="PANTHER" id="PTHR30027">
    <property type="entry name" value="RIBOSOMAL RNA SMALL SUBUNIT METHYLTRANSFERASE E"/>
    <property type="match status" value="1"/>
</dbReference>
<evidence type="ECO:0000256" key="6">
    <source>
        <dbReference type="ARBA" id="ARBA00022552"/>
    </source>
</evidence>
<evidence type="ECO:0000259" key="13">
    <source>
        <dbReference type="Pfam" id="PF04452"/>
    </source>
</evidence>
<feature type="domain" description="Ribosomal RNA small subunit methyltransferase E methyltransferase" evidence="13">
    <location>
        <begin position="75"/>
        <end position="241"/>
    </location>
</feature>
<keyword evidence="5 12" id="KW-0963">Cytoplasm</keyword>
<evidence type="ECO:0000256" key="1">
    <source>
        <dbReference type="ARBA" id="ARBA00004496"/>
    </source>
</evidence>
<evidence type="ECO:0000259" key="14">
    <source>
        <dbReference type="Pfam" id="PF20260"/>
    </source>
</evidence>
<dbReference type="EC" id="2.1.1.193" evidence="3 12"/>
<keyword evidence="7 12" id="KW-0489">Methyltransferase</keyword>
<dbReference type="OrthoDB" id="9815641at2"/>
<evidence type="ECO:0000256" key="10">
    <source>
        <dbReference type="ARBA" id="ARBA00025699"/>
    </source>
</evidence>
<accession>A0A1G9VTJ3</accession>
<dbReference type="InterPro" id="IPR029026">
    <property type="entry name" value="tRNA_m1G_MTases_N"/>
</dbReference>
<dbReference type="InterPro" id="IPR006700">
    <property type="entry name" value="RsmE"/>
</dbReference>
<dbReference type="InterPro" id="IPR046886">
    <property type="entry name" value="RsmE_MTase_dom"/>
</dbReference>
<comment type="subcellular location">
    <subcellularLocation>
        <location evidence="1 12">Cytoplasm</location>
    </subcellularLocation>
</comment>
<keyword evidence="9 12" id="KW-0949">S-adenosyl-L-methionine</keyword>
<dbReference type="NCBIfam" id="TIGR00046">
    <property type="entry name" value="RsmE family RNA methyltransferase"/>
    <property type="match status" value="1"/>
</dbReference>
<gene>
    <name evidence="15" type="ORF">SAMN05216544_1075</name>
</gene>
<evidence type="ECO:0000256" key="2">
    <source>
        <dbReference type="ARBA" id="ARBA00005528"/>
    </source>
</evidence>
<evidence type="ECO:0000256" key="4">
    <source>
        <dbReference type="ARBA" id="ARBA00013673"/>
    </source>
</evidence>
<dbReference type="CDD" id="cd18084">
    <property type="entry name" value="RsmE-like"/>
    <property type="match status" value="1"/>
</dbReference>
<proteinExistence type="inferred from homology"/>
<keyword evidence="8 12" id="KW-0808">Transferase</keyword>
<dbReference type="EMBL" id="FNHZ01000002">
    <property type="protein sequence ID" value="SDM75559.1"/>
    <property type="molecule type" value="Genomic_DNA"/>
</dbReference>
<evidence type="ECO:0000313" key="15">
    <source>
        <dbReference type="EMBL" id="SDM75559.1"/>
    </source>
</evidence>
<evidence type="ECO:0000256" key="3">
    <source>
        <dbReference type="ARBA" id="ARBA00012328"/>
    </source>
</evidence>
<dbReference type="Pfam" id="PF04452">
    <property type="entry name" value="Methyltrans_RNA"/>
    <property type="match status" value="1"/>
</dbReference>
<keyword evidence="6 12" id="KW-0698">rRNA processing</keyword>
<evidence type="ECO:0000256" key="11">
    <source>
        <dbReference type="ARBA" id="ARBA00047944"/>
    </source>
</evidence>
<dbReference type="Gene3D" id="2.40.240.20">
    <property type="entry name" value="Hypothetical PUA domain-like, domain 1"/>
    <property type="match status" value="1"/>
</dbReference>
<dbReference type="GO" id="GO:0070475">
    <property type="term" value="P:rRNA base methylation"/>
    <property type="evidence" value="ECO:0007669"/>
    <property type="project" value="TreeGrafter"/>
</dbReference>
<dbReference type="PIRSF" id="PIRSF015601">
    <property type="entry name" value="MTase_slr0722"/>
    <property type="match status" value="1"/>
</dbReference>
<dbReference type="SUPFAM" id="SSF75217">
    <property type="entry name" value="alpha/beta knot"/>
    <property type="match status" value="1"/>
</dbReference>
<dbReference type="NCBIfam" id="NF008692">
    <property type="entry name" value="PRK11713.1-5"/>
    <property type="match status" value="1"/>
</dbReference>
<dbReference type="Gene3D" id="3.40.1280.10">
    <property type="match status" value="1"/>
</dbReference>
<dbReference type="Pfam" id="PF20260">
    <property type="entry name" value="PUA_4"/>
    <property type="match status" value="1"/>
</dbReference>
<dbReference type="Proteomes" id="UP000187651">
    <property type="component" value="Unassembled WGS sequence"/>
</dbReference>
<evidence type="ECO:0000256" key="8">
    <source>
        <dbReference type="ARBA" id="ARBA00022679"/>
    </source>
</evidence>
<dbReference type="InterPro" id="IPR015947">
    <property type="entry name" value="PUA-like_sf"/>
</dbReference>
<comment type="similarity">
    <text evidence="2 12">Belongs to the RNA methyltransferase RsmE family.</text>
</comment>
<dbReference type="PANTHER" id="PTHR30027:SF3">
    <property type="entry name" value="16S RRNA (URACIL(1498)-N(3))-METHYLTRANSFERASE"/>
    <property type="match status" value="1"/>
</dbReference>
<dbReference type="InterPro" id="IPR029028">
    <property type="entry name" value="Alpha/beta_knot_MTases"/>
</dbReference>
<keyword evidence="16" id="KW-1185">Reference proteome</keyword>
<evidence type="ECO:0000256" key="12">
    <source>
        <dbReference type="PIRNR" id="PIRNR015601"/>
    </source>
</evidence>
<dbReference type="SUPFAM" id="SSF88697">
    <property type="entry name" value="PUA domain-like"/>
    <property type="match status" value="1"/>
</dbReference>
<feature type="domain" description="Ribosomal RNA small subunit methyltransferase E PUA-like" evidence="14">
    <location>
        <begin position="23"/>
        <end position="66"/>
    </location>
</feature>
<protein>
    <recommendedName>
        <fullName evidence="4 12">Ribosomal RNA small subunit methyltransferase E</fullName>
        <ecNumber evidence="3 12">2.1.1.193</ecNumber>
    </recommendedName>
</protein>
<dbReference type="InterPro" id="IPR046887">
    <property type="entry name" value="RsmE_PUA-like"/>
</dbReference>
<evidence type="ECO:0000313" key="16">
    <source>
        <dbReference type="Proteomes" id="UP000187651"/>
    </source>
</evidence>
<comment type="function">
    <text evidence="10 12">Specifically methylates the N3 position of the uracil ring of uridine 1498 (m3U1498) in 16S rRNA. Acts on the fully assembled 30S ribosomal subunit.</text>
</comment>